<keyword evidence="4" id="KW-0106">Calcium</keyword>
<evidence type="ECO:0000256" key="3">
    <source>
        <dbReference type="ARBA" id="ARBA00022723"/>
    </source>
</evidence>
<organism evidence="6">
    <name type="scientific">candidate division WOR-3 bacterium</name>
    <dbReference type="NCBI Taxonomy" id="2052148"/>
    <lineage>
        <taxon>Bacteria</taxon>
        <taxon>Bacteria division WOR-3</taxon>
    </lineage>
</organism>
<evidence type="ECO:0000256" key="2">
    <source>
        <dbReference type="ARBA" id="ARBA00022694"/>
    </source>
</evidence>
<dbReference type="GO" id="GO:0046872">
    <property type="term" value="F:metal ion binding"/>
    <property type="evidence" value="ECO:0007669"/>
    <property type="project" value="UniProtKB-KW"/>
</dbReference>
<comment type="similarity">
    <text evidence="1">Belongs to the archease family.</text>
</comment>
<keyword evidence="3" id="KW-0479">Metal-binding</keyword>
<sequence>MKYNLLDDTGDLGIEVKGEDFSKLFENLGNSVYDIILKREDVFISKVDRGVLKEDSLEDLLIKFSNMIIYKFECGRFVGKMVKVDFRRSKNFFVVYYKIFGERLDPSRHFIKNVLKAATYHNFEMFESKKYKKVKIYFDL</sequence>
<dbReference type="Gene3D" id="3.55.10.10">
    <property type="entry name" value="Archease domain"/>
    <property type="match status" value="1"/>
</dbReference>
<reference evidence="6" key="1">
    <citation type="journal article" date="2020" name="mSystems">
        <title>Genome- and Community-Level Interaction Insights into Carbon Utilization and Element Cycling Functions of Hydrothermarchaeota in Hydrothermal Sediment.</title>
        <authorList>
            <person name="Zhou Z."/>
            <person name="Liu Y."/>
            <person name="Xu W."/>
            <person name="Pan J."/>
            <person name="Luo Z.H."/>
            <person name="Li M."/>
        </authorList>
    </citation>
    <scope>NUCLEOTIDE SEQUENCE [LARGE SCALE GENOMIC DNA]</scope>
    <source>
        <strain evidence="6">SpSt-464</strain>
    </source>
</reference>
<dbReference type="InterPro" id="IPR002804">
    <property type="entry name" value="Archease"/>
</dbReference>
<dbReference type="AlphaFoldDB" id="A0A7C3J579"/>
<gene>
    <name evidence="6" type="ORF">ENS15_00250</name>
</gene>
<dbReference type="EMBL" id="DSTT01000001">
    <property type="protein sequence ID" value="HFK23073.1"/>
    <property type="molecule type" value="Genomic_DNA"/>
</dbReference>
<dbReference type="SUPFAM" id="SSF69819">
    <property type="entry name" value="MTH1598-like"/>
    <property type="match status" value="1"/>
</dbReference>
<keyword evidence="2" id="KW-0819">tRNA processing</keyword>
<evidence type="ECO:0000256" key="1">
    <source>
        <dbReference type="ARBA" id="ARBA00007963"/>
    </source>
</evidence>
<evidence type="ECO:0000256" key="4">
    <source>
        <dbReference type="ARBA" id="ARBA00022837"/>
    </source>
</evidence>
<feature type="domain" description="Archease" evidence="5">
    <location>
        <begin position="3"/>
        <end position="139"/>
    </location>
</feature>
<dbReference type="PANTHER" id="PTHR12682:SF11">
    <property type="entry name" value="PROTEIN ARCHEASE"/>
    <property type="match status" value="1"/>
</dbReference>
<dbReference type="GO" id="GO:0008033">
    <property type="term" value="P:tRNA processing"/>
    <property type="evidence" value="ECO:0007669"/>
    <property type="project" value="UniProtKB-KW"/>
</dbReference>
<proteinExistence type="inferred from homology"/>
<evidence type="ECO:0000313" key="6">
    <source>
        <dbReference type="EMBL" id="HFK23073.1"/>
    </source>
</evidence>
<accession>A0A7C3J579</accession>
<evidence type="ECO:0000259" key="5">
    <source>
        <dbReference type="Pfam" id="PF01951"/>
    </source>
</evidence>
<protein>
    <submittedName>
        <fullName evidence="6">Archease</fullName>
    </submittedName>
</protein>
<dbReference type="InterPro" id="IPR023572">
    <property type="entry name" value="Archease_dom"/>
</dbReference>
<dbReference type="PANTHER" id="PTHR12682">
    <property type="entry name" value="ARCHEASE"/>
    <property type="match status" value="1"/>
</dbReference>
<dbReference type="InterPro" id="IPR036820">
    <property type="entry name" value="Archease_dom_sf"/>
</dbReference>
<comment type="caution">
    <text evidence="6">The sequence shown here is derived from an EMBL/GenBank/DDBJ whole genome shotgun (WGS) entry which is preliminary data.</text>
</comment>
<name>A0A7C3J579_UNCW3</name>
<dbReference type="Pfam" id="PF01951">
    <property type="entry name" value="Archease"/>
    <property type="match status" value="1"/>
</dbReference>